<dbReference type="AlphaFoldDB" id="A0A7D3VVN8"/>
<dbReference type="Proteomes" id="UP000501240">
    <property type="component" value="Chromosome"/>
</dbReference>
<evidence type="ECO:0000313" key="2">
    <source>
        <dbReference type="Proteomes" id="UP000501240"/>
    </source>
</evidence>
<evidence type="ECO:0000313" key="1">
    <source>
        <dbReference type="EMBL" id="QKG20111.1"/>
    </source>
</evidence>
<protein>
    <recommendedName>
        <fullName evidence="3">Immunity protein Imm1</fullName>
    </recommendedName>
</protein>
<accession>A0A7D3VVN8</accession>
<name>A0A7D3VVN8_ACTVE</name>
<dbReference type="EMBL" id="CP053892">
    <property type="protein sequence ID" value="QKG20111.1"/>
    <property type="molecule type" value="Genomic_DNA"/>
</dbReference>
<organism evidence="1 2">
    <name type="scientific">Actinomadura verrucosospora</name>
    <dbReference type="NCBI Taxonomy" id="46165"/>
    <lineage>
        <taxon>Bacteria</taxon>
        <taxon>Bacillati</taxon>
        <taxon>Actinomycetota</taxon>
        <taxon>Actinomycetes</taxon>
        <taxon>Streptosporangiales</taxon>
        <taxon>Thermomonosporaceae</taxon>
        <taxon>Actinomadura</taxon>
    </lineage>
</organism>
<proteinExistence type="predicted"/>
<dbReference type="RefSeq" id="WP_173094576.1">
    <property type="nucleotide sequence ID" value="NZ_CP053892.1"/>
</dbReference>
<keyword evidence="2" id="KW-1185">Reference proteome</keyword>
<reference evidence="1 2" key="1">
    <citation type="submission" date="2020-05" db="EMBL/GenBank/DDBJ databases">
        <title>Actinomadura verrucosospora NRRL-B18236 (PFL_A860) Genome sequencing and assembly.</title>
        <authorList>
            <person name="Samborskyy M."/>
        </authorList>
    </citation>
    <scope>NUCLEOTIDE SEQUENCE [LARGE SCALE GENOMIC DNA]</scope>
    <source>
        <strain evidence="1 2">NRRL:B18236</strain>
    </source>
</reference>
<gene>
    <name evidence="1" type="ORF">ACTIVE_1747</name>
</gene>
<evidence type="ECO:0008006" key="3">
    <source>
        <dbReference type="Google" id="ProtNLM"/>
    </source>
</evidence>
<sequence length="125" mass="13503">MPESWKFDEDGAETLAADETVDELGARIGRGILESWLISSSGRLLAVVTNTERAMVMLLDGIGDPGEHATDPEAAGFSEGFILANGQHDEYPDEDTVPLTDALQIVRRILISGNPPADAPWQVDR</sequence>